<dbReference type="PROSITE" id="PS50089">
    <property type="entry name" value="ZF_RING_2"/>
    <property type="match status" value="1"/>
</dbReference>
<accession>A0A9R1SZX1</accession>
<dbReference type="SMART" id="SM00184">
    <property type="entry name" value="RING"/>
    <property type="match status" value="2"/>
</dbReference>
<name>A0A9R1SZX1_9HYME</name>
<dbReference type="KEGG" id="fas:105264868"/>
<reference evidence="7" key="1">
    <citation type="submission" date="2025-08" db="UniProtKB">
        <authorList>
            <consortium name="RefSeq"/>
        </authorList>
    </citation>
    <scope>IDENTIFICATION</scope>
    <source>
        <strain evidence="7">USDA-PBARC FA_bdor</strain>
        <tissue evidence="7">Whole organism</tissue>
    </source>
</reference>
<gene>
    <name evidence="7" type="primary">LOC105264868</name>
</gene>
<dbReference type="Proteomes" id="UP000694866">
    <property type="component" value="Unplaced"/>
</dbReference>
<protein>
    <recommendedName>
        <fullName evidence="5">RING-type domain-containing protein</fullName>
    </recommendedName>
</protein>
<evidence type="ECO:0000313" key="7">
    <source>
        <dbReference type="RefSeq" id="XP_011300332.1"/>
    </source>
</evidence>
<evidence type="ECO:0000313" key="6">
    <source>
        <dbReference type="Proteomes" id="UP000694866"/>
    </source>
</evidence>
<dbReference type="Gene3D" id="3.30.40.10">
    <property type="entry name" value="Zinc/RING finger domain, C3HC4 (zinc finger)"/>
    <property type="match status" value="1"/>
</dbReference>
<feature type="domain" description="RING-type" evidence="5">
    <location>
        <begin position="54"/>
        <end position="100"/>
    </location>
</feature>
<dbReference type="GO" id="GO:0005634">
    <property type="term" value="C:nucleus"/>
    <property type="evidence" value="ECO:0007669"/>
    <property type="project" value="UniProtKB-ARBA"/>
</dbReference>
<keyword evidence="6" id="KW-1185">Reference proteome</keyword>
<evidence type="ECO:0000256" key="1">
    <source>
        <dbReference type="ARBA" id="ARBA00022723"/>
    </source>
</evidence>
<evidence type="ECO:0000256" key="3">
    <source>
        <dbReference type="ARBA" id="ARBA00022833"/>
    </source>
</evidence>
<organism evidence="6 7">
    <name type="scientific">Fopius arisanus</name>
    <dbReference type="NCBI Taxonomy" id="64838"/>
    <lineage>
        <taxon>Eukaryota</taxon>
        <taxon>Metazoa</taxon>
        <taxon>Ecdysozoa</taxon>
        <taxon>Arthropoda</taxon>
        <taxon>Hexapoda</taxon>
        <taxon>Insecta</taxon>
        <taxon>Pterygota</taxon>
        <taxon>Neoptera</taxon>
        <taxon>Endopterygota</taxon>
        <taxon>Hymenoptera</taxon>
        <taxon>Apocrita</taxon>
        <taxon>Ichneumonoidea</taxon>
        <taxon>Braconidae</taxon>
        <taxon>Opiinae</taxon>
        <taxon>Fopius</taxon>
    </lineage>
</organism>
<dbReference type="GO" id="GO:0008270">
    <property type="term" value="F:zinc ion binding"/>
    <property type="evidence" value="ECO:0007669"/>
    <property type="project" value="UniProtKB-KW"/>
</dbReference>
<keyword evidence="2 4" id="KW-0863">Zinc-finger</keyword>
<dbReference type="OrthoDB" id="8062037at2759"/>
<evidence type="ECO:0000259" key="5">
    <source>
        <dbReference type="PROSITE" id="PS50089"/>
    </source>
</evidence>
<keyword evidence="3" id="KW-0862">Zinc</keyword>
<dbReference type="AlphaFoldDB" id="A0A9R1SZX1"/>
<evidence type="ECO:0000256" key="2">
    <source>
        <dbReference type="ARBA" id="ARBA00022771"/>
    </source>
</evidence>
<proteinExistence type="predicted"/>
<dbReference type="InterPro" id="IPR013083">
    <property type="entry name" value="Znf_RING/FYVE/PHD"/>
</dbReference>
<dbReference type="SUPFAM" id="SSF57850">
    <property type="entry name" value="RING/U-box"/>
    <property type="match status" value="1"/>
</dbReference>
<dbReference type="InterPro" id="IPR018957">
    <property type="entry name" value="Znf_C3HC4_RING-type"/>
</dbReference>
<dbReference type="GeneID" id="105264868"/>
<dbReference type="Pfam" id="PF00097">
    <property type="entry name" value="zf-C3HC4"/>
    <property type="match status" value="1"/>
</dbReference>
<keyword evidence="1" id="KW-0479">Metal-binding</keyword>
<evidence type="ECO:0000256" key="4">
    <source>
        <dbReference type="PROSITE-ProRule" id="PRU00175"/>
    </source>
</evidence>
<sequence>MPQLFVGVFGIGILLALGAYAYSRRREYRNYENHYRRNASPPPSTRPRGRNLVCPICGQRITRNSYELDCGHQFHRICYADKLLAAKDAGGFLDIPCPFCVGTDDDVPRGGASAGVGINVGVSGGEGRYSSESLTNTRRRVQLECGHYDSECSSLPGTTRKCRDCLKNPIGSKCSVCTMPIQSNTSFKERGCGHFTHDSCSCLHQIVNCLECAQ</sequence>
<dbReference type="InterPro" id="IPR001841">
    <property type="entry name" value="Znf_RING"/>
</dbReference>
<dbReference type="RefSeq" id="XP_011300332.1">
    <property type="nucleotide sequence ID" value="XM_011302030.1"/>
</dbReference>